<dbReference type="Proteomes" id="UP000182229">
    <property type="component" value="Unassembled WGS sequence"/>
</dbReference>
<evidence type="ECO:0000313" key="3">
    <source>
        <dbReference type="Proteomes" id="UP000182229"/>
    </source>
</evidence>
<sequence length="268" mass="29687">MRGSVPSPGPTTQRYGGNTPCVEVRCGDELLIFDMGTGSRALGETLSAGSGPLRASIFLSHYHYDHLQGVPFFTPFFNPRFSFTVYGATREGRSVKDVLAGQMVQPYFPVTMAQVTKATLTHRDMAPGHQVELGPATVRALDLNHPGGNLGYRVDCDGRSVVYATDVEHGCDMDRELMEFARDADVLIIDAMYTEDEYRGRKGAPKLGWGHSTWEAAVHVANTAHVKQLVLFHHDPTRDDEEMDAFVARVREHRPEVLAARELETITL</sequence>
<dbReference type="SUPFAM" id="SSF56281">
    <property type="entry name" value="Metallo-hydrolase/oxidoreductase"/>
    <property type="match status" value="1"/>
</dbReference>
<dbReference type="OrthoDB" id="9803916at2"/>
<keyword evidence="3" id="KW-1185">Reference proteome</keyword>
<dbReference type="InterPro" id="IPR001279">
    <property type="entry name" value="Metallo-B-lactamas"/>
</dbReference>
<name>A0A1L9AX18_9BACT</name>
<comment type="caution">
    <text evidence="2">The sequence shown here is derived from an EMBL/GenBank/DDBJ whole genome shotgun (WGS) entry which is preliminary data.</text>
</comment>
<dbReference type="Pfam" id="PF12706">
    <property type="entry name" value="Lactamase_B_2"/>
    <property type="match status" value="1"/>
</dbReference>
<dbReference type="PANTHER" id="PTHR46018:SF2">
    <property type="entry name" value="ZINC PHOSPHODIESTERASE ELAC PROTEIN 1"/>
    <property type="match status" value="1"/>
</dbReference>
<reference evidence="3" key="1">
    <citation type="submission" date="2016-11" db="EMBL/GenBank/DDBJ databases">
        <authorList>
            <person name="Shukria A."/>
            <person name="Stevens D.C."/>
        </authorList>
    </citation>
    <scope>NUCLEOTIDE SEQUENCE [LARGE SCALE GENOMIC DNA]</scope>
    <source>
        <strain evidence="3">Cbfe23</strain>
    </source>
</reference>
<organism evidence="2 3">
    <name type="scientific">Cystobacter ferrugineus</name>
    <dbReference type="NCBI Taxonomy" id="83449"/>
    <lineage>
        <taxon>Bacteria</taxon>
        <taxon>Pseudomonadati</taxon>
        <taxon>Myxococcota</taxon>
        <taxon>Myxococcia</taxon>
        <taxon>Myxococcales</taxon>
        <taxon>Cystobacterineae</taxon>
        <taxon>Archangiaceae</taxon>
        <taxon>Cystobacter</taxon>
    </lineage>
</organism>
<dbReference type="CDD" id="cd07715">
    <property type="entry name" value="TaR3-like_MBL-fold"/>
    <property type="match status" value="1"/>
</dbReference>
<dbReference type="EMBL" id="MPIN01000018">
    <property type="protein sequence ID" value="OJH34561.1"/>
    <property type="molecule type" value="Genomic_DNA"/>
</dbReference>
<dbReference type="STRING" id="83449.BON30_42940"/>
<keyword evidence="2" id="KW-0378">Hydrolase</keyword>
<dbReference type="PANTHER" id="PTHR46018">
    <property type="entry name" value="ZINC PHOSPHODIESTERASE ELAC PROTEIN 1"/>
    <property type="match status" value="1"/>
</dbReference>
<evidence type="ECO:0000313" key="2">
    <source>
        <dbReference type="EMBL" id="OJH34561.1"/>
    </source>
</evidence>
<dbReference type="SMART" id="SM00849">
    <property type="entry name" value="Lactamase_B"/>
    <property type="match status" value="1"/>
</dbReference>
<feature type="domain" description="Metallo-beta-lactamase" evidence="1">
    <location>
        <begin position="18"/>
        <end position="211"/>
    </location>
</feature>
<reference evidence="2 3" key="2">
    <citation type="submission" date="2016-12" db="EMBL/GenBank/DDBJ databases">
        <title>Draft Genome Sequence of Cystobacter ferrugineus Strain Cbfe23.</title>
        <authorList>
            <person name="Akbar S."/>
            <person name="Dowd S.E."/>
            <person name="Stevens D.C."/>
        </authorList>
    </citation>
    <scope>NUCLEOTIDE SEQUENCE [LARGE SCALE GENOMIC DNA]</scope>
    <source>
        <strain evidence="2 3">Cbfe23</strain>
    </source>
</reference>
<dbReference type="Gene3D" id="3.60.15.10">
    <property type="entry name" value="Ribonuclease Z/Hydroxyacylglutathione hydrolase-like"/>
    <property type="match status" value="1"/>
</dbReference>
<accession>A0A1L9AX18</accession>
<gene>
    <name evidence="2" type="ORF">BON30_42940</name>
</gene>
<dbReference type="GO" id="GO:0042781">
    <property type="term" value="F:3'-tRNA processing endoribonuclease activity"/>
    <property type="evidence" value="ECO:0007669"/>
    <property type="project" value="TreeGrafter"/>
</dbReference>
<proteinExistence type="predicted"/>
<dbReference type="InterPro" id="IPR036866">
    <property type="entry name" value="RibonucZ/Hydroxyglut_hydro"/>
</dbReference>
<evidence type="ECO:0000259" key="1">
    <source>
        <dbReference type="SMART" id="SM00849"/>
    </source>
</evidence>
<protein>
    <submittedName>
        <fullName evidence="2">MBL fold hydrolase</fullName>
    </submittedName>
</protein>
<dbReference type="AlphaFoldDB" id="A0A1L9AX18"/>